<accession>A0A4T0BAY3</accession>
<dbReference type="EMBL" id="QZBZ01000301">
    <property type="protein sequence ID" value="TIA31259.1"/>
    <property type="molecule type" value="Genomic_DNA"/>
</dbReference>
<name>A0A4T0BAY3_AURPU</name>
<dbReference type="Proteomes" id="UP000308724">
    <property type="component" value="Unassembled WGS sequence"/>
</dbReference>
<dbReference type="GO" id="GO:0019563">
    <property type="term" value="P:glycerol catabolic process"/>
    <property type="evidence" value="ECO:0007669"/>
    <property type="project" value="TreeGrafter"/>
</dbReference>
<sequence>MAAVEHQQATKETFHFINKPEDAINEALSGLTHIHPNLSYNPPYKILYRSDLGTFRNNHVTTIGFSGGGHEPMFGGFVGSNYLSAYVSGNIFASPTAAQIYEAIRMCQPTDGSESKGTLVVCGNYTGDILNAGLAITRAQASGYKVRFVPVGDDVAVGRKKGGKVGRRGLSGHLIALKSACALAAKGESLDRVTEVMEYIAANVGTVGVAFDRYFLRSTHSLFLLTYYSVALPNATLTDLQSLPPATIELGMGAHGEPGLRQLNPVPTPEALTSQMLDLLLDISDSDRAFIPFSASSFKDNTFPSGAKDNEVVILLNSLGSTSDEVLARFAELAIKDLEQRGFVVKRLTLGPLVTSLKMSGFGITVWRLPPVGGEALKREEALQLWDEKVDVAAWRQ</sequence>
<dbReference type="InterPro" id="IPR050861">
    <property type="entry name" value="Dihydroxyacetone_Kinase"/>
</dbReference>
<organism evidence="3 4">
    <name type="scientific">Aureobasidium pullulans</name>
    <name type="common">Black yeast</name>
    <name type="synonym">Pullularia pullulans</name>
    <dbReference type="NCBI Taxonomy" id="5580"/>
    <lineage>
        <taxon>Eukaryota</taxon>
        <taxon>Fungi</taxon>
        <taxon>Dikarya</taxon>
        <taxon>Ascomycota</taxon>
        <taxon>Pezizomycotina</taxon>
        <taxon>Dothideomycetes</taxon>
        <taxon>Dothideomycetidae</taxon>
        <taxon>Dothideales</taxon>
        <taxon>Saccotheciaceae</taxon>
        <taxon>Aureobasidium</taxon>
    </lineage>
</organism>
<dbReference type="SUPFAM" id="SSF82549">
    <property type="entry name" value="DAK1/DegV-like"/>
    <property type="match status" value="1"/>
</dbReference>
<dbReference type="Pfam" id="PF02733">
    <property type="entry name" value="Dak1"/>
    <property type="match status" value="1"/>
</dbReference>
<dbReference type="EMBL" id="QZBS01000006">
    <property type="protein sequence ID" value="THZ79184.1"/>
    <property type="molecule type" value="Genomic_DNA"/>
</dbReference>
<proteinExistence type="predicted"/>
<dbReference type="Proteomes" id="UP000309734">
    <property type="component" value="Unassembled WGS sequence"/>
</dbReference>
<evidence type="ECO:0000313" key="5">
    <source>
        <dbReference type="Proteomes" id="UP000309734"/>
    </source>
</evidence>
<evidence type="ECO:0000313" key="4">
    <source>
        <dbReference type="Proteomes" id="UP000308724"/>
    </source>
</evidence>
<dbReference type="FunFam" id="3.40.50.10440:FF:000001">
    <property type="entry name" value="Dihydroxyacetone kinase, DhaK subunit"/>
    <property type="match status" value="1"/>
</dbReference>
<gene>
    <name evidence="3" type="ORF">D6C78_09048</name>
    <name evidence="2" type="ORF">D6C85_00628</name>
</gene>
<keyword evidence="3" id="KW-0418">Kinase</keyword>
<dbReference type="Gene3D" id="3.30.1180.20">
    <property type="entry name" value="Dihydroxyacetone kinase, domain 2"/>
    <property type="match status" value="1"/>
</dbReference>
<dbReference type="PROSITE" id="PS51481">
    <property type="entry name" value="DHAK"/>
    <property type="match status" value="1"/>
</dbReference>
<evidence type="ECO:0000313" key="3">
    <source>
        <dbReference type="EMBL" id="TIA31259.1"/>
    </source>
</evidence>
<feature type="domain" description="DhaK" evidence="1">
    <location>
        <begin position="19"/>
        <end position="395"/>
    </location>
</feature>
<dbReference type="GO" id="GO:0005829">
    <property type="term" value="C:cytosol"/>
    <property type="evidence" value="ECO:0007669"/>
    <property type="project" value="TreeGrafter"/>
</dbReference>
<dbReference type="PANTHER" id="PTHR28629">
    <property type="entry name" value="TRIOKINASE/FMN CYCLASE"/>
    <property type="match status" value="1"/>
</dbReference>
<dbReference type="GO" id="GO:0004371">
    <property type="term" value="F:glycerone kinase activity"/>
    <property type="evidence" value="ECO:0007669"/>
    <property type="project" value="InterPro"/>
</dbReference>
<keyword evidence="3" id="KW-0808">Transferase</keyword>
<dbReference type="PANTHER" id="PTHR28629:SF4">
    <property type="entry name" value="TRIOKINASE_FMN CYCLASE"/>
    <property type="match status" value="1"/>
</dbReference>
<dbReference type="Gene3D" id="3.40.50.10440">
    <property type="entry name" value="Dihydroxyacetone kinase, domain 1"/>
    <property type="match status" value="1"/>
</dbReference>
<dbReference type="InterPro" id="IPR004006">
    <property type="entry name" value="DhaK_dom"/>
</dbReference>
<reference evidence="4 5" key="1">
    <citation type="submission" date="2018-10" db="EMBL/GenBank/DDBJ databases">
        <title>Fifty Aureobasidium pullulans genomes reveal a recombining polyextremotolerant generalist.</title>
        <authorList>
            <person name="Gostincar C."/>
            <person name="Turk M."/>
            <person name="Zajc J."/>
            <person name="Gunde-Cimerman N."/>
        </authorList>
    </citation>
    <scope>NUCLEOTIDE SEQUENCE [LARGE SCALE GENOMIC DNA]</scope>
    <source>
        <strain evidence="3 4">EXF-1645</strain>
        <strain evidence="2 5">EXF-3519</strain>
    </source>
</reference>
<comment type="caution">
    <text evidence="3">The sequence shown here is derived from an EMBL/GenBank/DDBJ whole genome shotgun (WGS) entry which is preliminary data.</text>
</comment>
<evidence type="ECO:0000259" key="1">
    <source>
        <dbReference type="PROSITE" id="PS51481"/>
    </source>
</evidence>
<evidence type="ECO:0000313" key="2">
    <source>
        <dbReference type="EMBL" id="THZ79184.1"/>
    </source>
</evidence>
<dbReference type="AlphaFoldDB" id="A0A4T0BAY3"/>
<protein>
    <submittedName>
        <fullName evidence="3">Dak kinase</fullName>
    </submittedName>
</protein>